<keyword evidence="12 34" id="KW-0853">WD repeat</keyword>
<dbReference type="SUPFAM" id="SSF50729">
    <property type="entry name" value="PH domain-like"/>
    <property type="match status" value="1"/>
</dbReference>
<dbReference type="GO" id="GO:0003677">
    <property type="term" value="F:DNA binding"/>
    <property type="evidence" value="ECO:0007669"/>
    <property type="project" value="UniProtKB-KW"/>
</dbReference>
<gene>
    <name evidence="37" type="ORF">DSTB1V02_LOCUS4581</name>
</gene>
<dbReference type="InterPro" id="IPR056435">
    <property type="entry name" value="DPOD/Z_N"/>
</dbReference>
<dbReference type="PROSITE" id="PS00116">
    <property type="entry name" value="DNA_POLYMERASE_B"/>
    <property type="match status" value="1"/>
</dbReference>
<evidence type="ECO:0000256" key="23">
    <source>
        <dbReference type="ARBA" id="ARBA00022927"/>
    </source>
</evidence>
<dbReference type="SMART" id="SM01166">
    <property type="entry name" value="DUF1899"/>
    <property type="match status" value="2"/>
</dbReference>
<proteinExistence type="inferred from homology"/>
<evidence type="ECO:0000256" key="8">
    <source>
        <dbReference type="ARBA" id="ARBA00017953"/>
    </source>
</evidence>
<comment type="cofactor">
    <cofactor evidence="1">
        <name>[4Fe-4S] cluster</name>
        <dbReference type="ChEBI" id="CHEBI:49883"/>
    </cofactor>
</comment>
<keyword evidence="26" id="KW-0411">Iron-sulfur</keyword>
<evidence type="ECO:0000256" key="1">
    <source>
        <dbReference type="ARBA" id="ARBA00001966"/>
    </source>
</evidence>
<comment type="subcellular location">
    <subcellularLocation>
        <location evidence="3">Cytoplasm</location>
    </subcellularLocation>
    <subcellularLocation>
        <location evidence="2">Nucleus</location>
    </subcellularLocation>
</comment>
<keyword evidence="17" id="KW-0479">Metal-binding</keyword>
<evidence type="ECO:0000256" key="33">
    <source>
        <dbReference type="ARBA" id="ARBA00049244"/>
    </source>
</evidence>
<dbReference type="InterPro" id="IPR011993">
    <property type="entry name" value="PH-like_dom_sf"/>
</dbReference>
<evidence type="ECO:0000256" key="16">
    <source>
        <dbReference type="ARBA" id="ARBA00022722"/>
    </source>
</evidence>
<dbReference type="Pfam" id="PF24055">
    <property type="entry name" value="POL3_N"/>
    <property type="match status" value="1"/>
</dbReference>
<evidence type="ECO:0000256" key="11">
    <source>
        <dbReference type="ARBA" id="ARBA00022490"/>
    </source>
</evidence>
<dbReference type="InterPro" id="IPR025687">
    <property type="entry name" value="Znf-C4pol"/>
</dbReference>
<keyword evidence="22" id="KW-0269">Exonuclease</keyword>
<dbReference type="EMBL" id="LR900203">
    <property type="protein sequence ID" value="CAD7244694.1"/>
    <property type="molecule type" value="Genomic_DNA"/>
</dbReference>
<dbReference type="InterPro" id="IPR017964">
    <property type="entry name" value="DNA-dir_DNA_pol_B_CS"/>
</dbReference>
<dbReference type="Pfam" id="PF16300">
    <property type="entry name" value="WD40_4"/>
    <property type="match status" value="2"/>
</dbReference>
<keyword evidence="20" id="KW-0378">Hydrolase</keyword>
<dbReference type="GO" id="GO:0043625">
    <property type="term" value="C:delta DNA polymerase complex"/>
    <property type="evidence" value="ECO:0007669"/>
    <property type="project" value="UniProtKB-ARBA"/>
</dbReference>
<evidence type="ECO:0000256" key="25">
    <source>
        <dbReference type="ARBA" id="ARBA00023004"/>
    </source>
</evidence>
<dbReference type="InterPro" id="IPR043502">
    <property type="entry name" value="DNA/RNA_pol_sf"/>
</dbReference>
<evidence type="ECO:0000256" key="21">
    <source>
        <dbReference type="ARBA" id="ARBA00022833"/>
    </source>
</evidence>
<evidence type="ECO:0000256" key="19">
    <source>
        <dbReference type="ARBA" id="ARBA00022771"/>
    </source>
</evidence>
<evidence type="ECO:0000256" key="17">
    <source>
        <dbReference type="ARBA" id="ARBA00022723"/>
    </source>
</evidence>
<keyword evidence="29" id="KW-0539">Nucleus</keyword>
<dbReference type="GO" id="GO:0043130">
    <property type="term" value="F:ubiquitin binding"/>
    <property type="evidence" value="ECO:0007669"/>
    <property type="project" value="InterPro"/>
</dbReference>
<dbReference type="FunFam" id="2.130.10.10:FF:000076">
    <property type="entry name" value="Coronin"/>
    <property type="match status" value="1"/>
</dbReference>
<dbReference type="InterPro" id="IPR036397">
    <property type="entry name" value="RNaseH_sf"/>
</dbReference>
<keyword evidence="13" id="KW-0808">Transferase</keyword>
<keyword evidence="9" id="KW-0813">Transport</keyword>
<dbReference type="Gene3D" id="2.30.29.30">
    <property type="entry name" value="Pleckstrin-homology domain (PH domain)/Phosphotyrosine-binding domain (PTB)"/>
    <property type="match status" value="1"/>
</dbReference>
<dbReference type="InterPro" id="IPR006134">
    <property type="entry name" value="DNA-dir_DNA_pol_B_multi_dom"/>
</dbReference>
<evidence type="ECO:0000256" key="24">
    <source>
        <dbReference type="ARBA" id="ARBA00022932"/>
    </source>
</evidence>
<dbReference type="PANTHER" id="PTHR10322:SF23">
    <property type="entry name" value="DNA POLYMERASE DELTA CATALYTIC SUBUNIT"/>
    <property type="match status" value="1"/>
</dbReference>
<dbReference type="Gene3D" id="3.90.1600.10">
    <property type="entry name" value="Palm domain of DNA polymerase"/>
    <property type="match status" value="2"/>
</dbReference>
<dbReference type="Pfam" id="PF04157">
    <property type="entry name" value="EAP30"/>
    <property type="match status" value="1"/>
</dbReference>
<dbReference type="EMBL" id="CAJPEV010000686">
    <property type="protein sequence ID" value="CAG0887644.1"/>
    <property type="molecule type" value="Genomic_DNA"/>
</dbReference>
<dbReference type="GO" id="GO:0043162">
    <property type="term" value="P:ubiquitin-dependent protein catabolic process via the multivesicular body sorting pathway"/>
    <property type="evidence" value="ECO:0007669"/>
    <property type="project" value="UniProtKB-ARBA"/>
</dbReference>
<keyword evidence="11" id="KW-0963">Cytoplasm</keyword>
<dbReference type="InterPro" id="IPR027963">
    <property type="entry name" value="MEIOC"/>
</dbReference>
<dbReference type="FunFam" id="1.10.132.60:FF:000001">
    <property type="entry name" value="DNA polymerase"/>
    <property type="match status" value="1"/>
</dbReference>
<dbReference type="GO" id="GO:0051539">
    <property type="term" value="F:4 iron, 4 sulfur cluster binding"/>
    <property type="evidence" value="ECO:0007669"/>
    <property type="project" value="UniProtKB-KW"/>
</dbReference>
<evidence type="ECO:0000256" key="10">
    <source>
        <dbReference type="ARBA" id="ARBA00022485"/>
    </source>
</evidence>
<dbReference type="SMART" id="SM01167">
    <property type="entry name" value="DUF1900"/>
    <property type="match status" value="2"/>
</dbReference>
<name>A0A7R9A5Z5_9CRUS</name>
<feature type="region of interest" description="Disordered" evidence="35">
    <location>
        <begin position="1486"/>
        <end position="1531"/>
    </location>
</feature>
<dbReference type="GO" id="GO:0030036">
    <property type="term" value="P:actin cytoskeleton organization"/>
    <property type="evidence" value="ECO:0007669"/>
    <property type="project" value="UniProtKB-ARBA"/>
</dbReference>
<evidence type="ECO:0000256" key="18">
    <source>
        <dbReference type="ARBA" id="ARBA00022737"/>
    </source>
</evidence>
<dbReference type="InterPro" id="IPR042087">
    <property type="entry name" value="DNA_pol_B_thumb"/>
</dbReference>
<feature type="repeat" description="WD" evidence="34">
    <location>
        <begin position="1157"/>
        <end position="1189"/>
    </location>
</feature>
<dbReference type="GO" id="GO:0006297">
    <property type="term" value="P:nucleotide-excision repair, DNA gap filling"/>
    <property type="evidence" value="ECO:0007669"/>
    <property type="project" value="TreeGrafter"/>
</dbReference>
<keyword evidence="23" id="KW-0653">Protein transport</keyword>
<dbReference type="SUPFAM" id="SSF56672">
    <property type="entry name" value="DNA/RNA polymerases"/>
    <property type="match status" value="1"/>
</dbReference>
<dbReference type="FunFam" id="1.10.287.690:FF:000001">
    <property type="entry name" value="DNA polymerase"/>
    <property type="match status" value="1"/>
</dbReference>
<feature type="compositionally biased region" description="Polar residues" evidence="35">
    <location>
        <begin position="1490"/>
        <end position="1502"/>
    </location>
</feature>
<feature type="repeat" description="WD" evidence="34">
    <location>
        <begin position="502"/>
        <end position="544"/>
    </location>
</feature>
<dbReference type="GO" id="GO:0008270">
    <property type="term" value="F:zinc ion binding"/>
    <property type="evidence" value="ECO:0007669"/>
    <property type="project" value="UniProtKB-KW"/>
</dbReference>
<dbReference type="InterPro" id="IPR023211">
    <property type="entry name" value="DNA_pol_palm_dom_sf"/>
</dbReference>
<dbReference type="Gene3D" id="1.10.132.60">
    <property type="entry name" value="DNA polymerase family B, C-terminal domain"/>
    <property type="match status" value="1"/>
</dbReference>
<dbReference type="InterPro" id="IPR036390">
    <property type="entry name" value="WH_DNA-bd_sf"/>
</dbReference>
<evidence type="ECO:0000256" key="32">
    <source>
        <dbReference type="ARBA" id="ARBA00042791"/>
    </source>
</evidence>
<evidence type="ECO:0000256" key="6">
    <source>
        <dbReference type="ARBA" id="ARBA00009697"/>
    </source>
</evidence>
<dbReference type="GO" id="GO:0032266">
    <property type="term" value="F:phosphatidylinositol-3-phosphate binding"/>
    <property type="evidence" value="ECO:0007669"/>
    <property type="project" value="InterPro"/>
</dbReference>
<dbReference type="Pfam" id="PF03104">
    <property type="entry name" value="DNA_pol_B_exo1"/>
    <property type="match status" value="1"/>
</dbReference>
<dbReference type="SUPFAM" id="SSF50978">
    <property type="entry name" value="WD40 repeat-like"/>
    <property type="match status" value="2"/>
</dbReference>
<evidence type="ECO:0000313" key="38">
    <source>
        <dbReference type="Proteomes" id="UP000677054"/>
    </source>
</evidence>
<dbReference type="InterPro" id="IPR036322">
    <property type="entry name" value="WD40_repeat_dom_sf"/>
</dbReference>
<dbReference type="PRINTS" id="PR00106">
    <property type="entry name" value="DNAPOLB"/>
</dbReference>
<dbReference type="SUPFAM" id="SSF46785">
    <property type="entry name" value="Winged helix' DNA-binding domain"/>
    <property type="match status" value="1"/>
</dbReference>
<protein>
    <recommendedName>
        <fullName evidence="30">DNA polymerase delta catalytic subunit</fullName>
        <ecNumber evidence="7">2.7.7.7</ecNumber>
    </recommendedName>
    <alternativeName>
        <fullName evidence="32">3'-5' exodeoxyribonuclease</fullName>
    </alternativeName>
    <alternativeName>
        <fullName evidence="31">ESCRT-II complex subunit VPS36</fullName>
    </alternativeName>
    <alternativeName>
        <fullName evidence="8">Vacuolar protein-sorting-associated protein 36</fullName>
    </alternativeName>
</protein>
<feature type="domain" description="GLUE N-terminal" evidence="36">
    <location>
        <begin position="138"/>
        <end position="274"/>
    </location>
</feature>
<accession>A0A7R9A5Z5</accession>
<dbReference type="PROSITE" id="PS50082">
    <property type="entry name" value="WD_REPEATS_2"/>
    <property type="match status" value="3"/>
</dbReference>
<keyword evidence="25" id="KW-0408">Iron</keyword>
<dbReference type="InterPro" id="IPR040608">
    <property type="entry name" value="Snf8/Vps36"/>
</dbReference>
<keyword evidence="16" id="KW-0540">Nuclease</keyword>
<dbReference type="Pfam" id="PF15189">
    <property type="entry name" value="MEIOC"/>
    <property type="match status" value="1"/>
</dbReference>
<comment type="similarity">
    <text evidence="6">Belongs to the VPS36 family.</text>
</comment>
<dbReference type="GO" id="GO:0008296">
    <property type="term" value="F:3'-5'-DNA exonuclease activity"/>
    <property type="evidence" value="ECO:0007669"/>
    <property type="project" value="TreeGrafter"/>
</dbReference>
<dbReference type="Gene3D" id="3.30.420.10">
    <property type="entry name" value="Ribonuclease H-like superfamily/Ribonuclease H"/>
    <property type="match status" value="1"/>
</dbReference>
<dbReference type="GO" id="GO:0003779">
    <property type="term" value="F:actin binding"/>
    <property type="evidence" value="ECO:0007669"/>
    <property type="project" value="UniProtKB-KW"/>
</dbReference>
<dbReference type="Gene3D" id="1.10.10.10">
    <property type="entry name" value="Winged helix-like DNA-binding domain superfamily/Winged helix DNA-binding domain"/>
    <property type="match status" value="2"/>
</dbReference>
<dbReference type="InterPro" id="IPR036388">
    <property type="entry name" value="WH-like_DNA-bd_sf"/>
</dbReference>
<comment type="catalytic activity">
    <reaction evidence="33">
        <text>DNA(n) + a 2'-deoxyribonucleoside 5'-triphosphate = DNA(n+1) + diphosphate</text>
        <dbReference type="Rhea" id="RHEA:22508"/>
        <dbReference type="Rhea" id="RHEA-COMP:17339"/>
        <dbReference type="Rhea" id="RHEA-COMP:17340"/>
        <dbReference type="ChEBI" id="CHEBI:33019"/>
        <dbReference type="ChEBI" id="CHEBI:61560"/>
        <dbReference type="ChEBI" id="CHEBI:173112"/>
        <dbReference type="EC" id="2.7.7.7"/>
    </reaction>
</comment>
<dbReference type="GO" id="GO:0005829">
    <property type="term" value="C:cytosol"/>
    <property type="evidence" value="ECO:0007669"/>
    <property type="project" value="UniProtKB-ARBA"/>
</dbReference>
<sequence>MVKRNGASKELYLALEESSYEYRSLELERMDGEKALQQRFPHAVVTSDNSLPVPRLPPSPTRVDRLVVDSLRENAKVITLMGQMEGLRGYLLPSSLFEAMADWSDAVRAVKEARHREVLSLHHKPFSPAHGSSDVALMDRFEWCNTQLEAGESILQRGNLIRLYDGDDKTSFDDGQLILTDYRLIWKKLEDSKGLGLSLKYIVLAEAEEKGFRGTPKIRLYVSQPNAEKLPGPVAHSPSSHLKLGFKDGGLKQMLTAIEQAVRERQGAISDDETIEFKAYLLSLGIDDPEAGGMMSLTDVYCRMNRARGLELLSPEDLLNACHQLNSLNLPVRFRQYESGLCVLQLADQDDDFIIAATAPELEQCGSLSAEELAKSAGITVVLAKERLLVTERAGFACQDDSVEGLRFFPNWGKYIEPGQWFVMAWRFQASKFKNAVGSVAKKEEWIHGINVGDVRTGIHPSIAASAVYIAFTEEGKGSGGVGVCRLEHEKVAKEIAIFEVFHPHNQTVTNLEFSPFDDGLLATAATDGLVKLWHVGEGYNSPSWTLSPAFENGIDILRFHPTSDFLLSFTSEGELLLYDFLEQKQLIRLDSFDTGIQSLSWKKDGSQLAVLDNQPMLTALDPRNSVTGAMKANVPSIIPRDAHVLWLSSSHYILVSGLSKTRQREAMLWDTRNFANPVFSLDFGSAISSFLPLQDPESGMTFFLGRGERTISFLECIEKGPTLVEQSRITSDQQTKAACLVPKRALNLMQAEVNRILQLTQTEIIPISYQVPRKSYRDFHADLYPEIKGMHSALSPSMWMENLNLHVPAMELDPSKIASMDTKVVKGNLSFRYSEPGEKRKDYEKKKQIFQPNTDNHKDMSHMELNGTKVPAVPLKPTIMRQSSSETQESECLSPKGSLISRDVPERKSMKDLRNQFENITSSNAVSDARVSRTNEKAMSFTVQGTGDSESTVSATVQKLTAWSDTGNDQFVSRSSSFQRQSSQRKSKTFGRVAKYRHLEGTVPPKKEVFENLKGVNSSLPTECDGLAGNRKRFALSLAGPGGKLAILELSSVGRIPDGVLPSVINGASVTDFQWDPFDDGRLAASCDEGTINLWCIPDDGLKECINEPQMTLKESTEKISLIRFHPQAKDVLLAASNEGDLKIWDLTAANVAICILDHSKQVWSAAWSPDGQWLATSCKDGYIRIFDPRKSPEEPARKGPCSDKGRGARVLWALQGKLLITSGFERASERVIKVYDSKDLSNPIHTQSMDVSPSLIMPLYDEDSATLFLYAKGDTTIHTFEVIEDSPYLYPLTPHRSTSPHQALTLLPKIMCDVRKVEFARALRLIDGMIEPIFFTVPRVKNEFFQDDLFPPTRVTWEPSLTAIEWLSGETCIPKFISLQPDDMMSLSRAESIPQMPKQGTMESPKVNANNFMGPETIPAVMLKPGARDPDQKKKQEEVEASLSKMMRMDMRLEQDGMEGVAPHEWGFNEIQTSSPQYCTFDMPRPLTGNTPRGRNSSFQKGGVDHGAKSLRENGQPPQKKFKEGDNGDGNLSSFEMELLQLDDAEVEMFDSESPELQGMGPEIMQTSAKWSRPAPPKYNSNEDTLTFHQIDVDHYIGQAIRGMPGAQSGPVPIMRMFGITKLGNSVCCHVHGFVPHFYVLAPNDFSEDHVKEFLDSLNRAVLDDMRSNKEGLNHAVLAVEIQRKESIYGFSGNQKSDFIKITMALPKLIAPAKRLLERGEIEVDVAWDAMIAHPPEGEWADIAPFRILSFDIECAGRKGVFPEPEKDPVIQIANMVVHQGEKTPFIRNVFTLHSCAPIVGSQVISCSNERDLLNGWANFIREVDPDIITGYNIQNFDLPYLLNRAKALKCENFPYLGRVKDIRTVVKETVLQSKQLGRRESKNINTEGRVQFDLLLVLLRDYKLRSYTLNAVSFHFLQEQKEDVHHSIITDLQNKDEHSRRRLAVYCLKDAYLPLRLLDNLMCIINYMEMARVTGVPLGYLLTRGQQIKVVSQLLRKAKEQDLLFPVVKSEAGEDFMGATVIEPEKGFYNIPITTLDFSSLYPSIMMAHNLCYTTLLSQSSIEKHKLAPEDFIKTPSGNLFVKSSVRKGLLPEILENLLGARKKAKADLKEETDPFRKQVLDGRQLALKISANSVYGFTGAQVGKLPCLEISQVIYGDTDSVMVRFGVETLTEAMALGREAAEYVSNKFIKPIKLEFEKVYFPYLLINKKRYAGLYFTRPDTYDKMDCKGIETVRRDNCPLVANLINTCLEKILIDRDPNGAVEFAKQTISDLLCNRVDISQLVITKELTKTDEDYKAKQAHVELANRMKKRDAGSAPNLGDRVPYVIMAASKGTAAYLKSEDPIYVLDNNIPIDFEYYLQNQLANPLLRIFEPILGEKAESILLRGDHTRTKTMVTSKVGALAAFTKKRASCIGCKAVLDGNTDAICKYCKPREAEIYQNEVAQLNALEDKFAQLWTQCQRCQDSLHEDVICTNRDCPIFYMRKKVRQDLEAQDAVIQRFGSPVW</sequence>
<keyword evidence="10" id="KW-0004">4Fe-4S</keyword>
<dbReference type="CDD" id="cd05777">
    <property type="entry name" value="DNA_polB_delta_exo"/>
    <property type="match status" value="1"/>
</dbReference>
<evidence type="ECO:0000256" key="34">
    <source>
        <dbReference type="PROSITE-ProRule" id="PRU00221"/>
    </source>
</evidence>
<dbReference type="GO" id="GO:0051321">
    <property type="term" value="P:meiotic cell cycle"/>
    <property type="evidence" value="ECO:0007669"/>
    <property type="project" value="InterPro"/>
</dbReference>
<dbReference type="GO" id="GO:0006287">
    <property type="term" value="P:base-excision repair, gap-filling"/>
    <property type="evidence" value="ECO:0007669"/>
    <property type="project" value="TreeGrafter"/>
</dbReference>
<dbReference type="InterPro" id="IPR050240">
    <property type="entry name" value="DNA_pol_type-B"/>
</dbReference>
<evidence type="ECO:0000256" key="20">
    <source>
        <dbReference type="ARBA" id="ARBA00022801"/>
    </source>
</evidence>
<dbReference type="Gene3D" id="6.10.140.1540">
    <property type="match status" value="1"/>
</dbReference>
<keyword evidence="38" id="KW-1185">Reference proteome</keyword>
<dbReference type="InterPro" id="IPR015048">
    <property type="entry name" value="DUF1899"/>
</dbReference>
<keyword evidence="27" id="KW-0238">DNA-binding</keyword>
<evidence type="ECO:0000313" key="37">
    <source>
        <dbReference type="EMBL" id="CAD7244694.1"/>
    </source>
</evidence>
<dbReference type="SUPFAM" id="SSF53098">
    <property type="entry name" value="Ribonuclease H-like"/>
    <property type="match status" value="1"/>
</dbReference>
<evidence type="ECO:0000256" key="5">
    <source>
        <dbReference type="ARBA" id="ARBA00009482"/>
    </source>
</evidence>
<dbReference type="InterPro" id="IPR006172">
    <property type="entry name" value="DNA-dir_DNA_pol_B"/>
</dbReference>
<dbReference type="Pfam" id="PF11605">
    <property type="entry name" value="Vps36_ESCRT-II"/>
    <property type="match status" value="1"/>
</dbReference>
<dbReference type="GO" id="GO:0015031">
    <property type="term" value="P:protein transport"/>
    <property type="evidence" value="ECO:0007669"/>
    <property type="project" value="UniProtKB-KW"/>
</dbReference>
<evidence type="ECO:0000259" key="36">
    <source>
        <dbReference type="PROSITE" id="PS51495"/>
    </source>
</evidence>
<dbReference type="GO" id="GO:0000166">
    <property type="term" value="F:nucleotide binding"/>
    <property type="evidence" value="ECO:0007669"/>
    <property type="project" value="InterPro"/>
</dbReference>
<dbReference type="FunFam" id="3.30.420.10:FF:000351">
    <property type="entry name" value="DNA polymerase"/>
    <property type="match status" value="1"/>
</dbReference>
<dbReference type="GO" id="GO:0045004">
    <property type="term" value="P:DNA replication proofreading"/>
    <property type="evidence" value="ECO:0007669"/>
    <property type="project" value="TreeGrafter"/>
</dbReference>
<evidence type="ECO:0000256" key="27">
    <source>
        <dbReference type="ARBA" id="ARBA00023125"/>
    </source>
</evidence>
<dbReference type="Pfam" id="PF14260">
    <property type="entry name" value="zf-C4pol"/>
    <property type="match status" value="1"/>
</dbReference>
<evidence type="ECO:0000256" key="28">
    <source>
        <dbReference type="ARBA" id="ARBA00023203"/>
    </source>
</evidence>
<keyword evidence="19" id="KW-0863">Zinc-finger</keyword>
<keyword evidence="14" id="KW-0548">Nucleotidyltransferase</keyword>
<evidence type="ECO:0000256" key="15">
    <source>
        <dbReference type="ARBA" id="ARBA00022705"/>
    </source>
</evidence>
<dbReference type="InterPro" id="IPR006133">
    <property type="entry name" value="DNA-dir_DNA_pol_B_exonuc"/>
</dbReference>
<keyword evidence="28" id="KW-0009">Actin-binding</keyword>
<dbReference type="InterPro" id="IPR012337">
    <property type="entry name" value="RNaseH-like_sf"/>
</dbReference>
<dbReference type="InterPro" id="IPR015943">
    <property type="entry name" value="WD40/YVTN_repeat-like_dom_sf"/>
</dbReference>
<dbReference type="OrthoDB" id="2414538at2759"/>
<evidence type="ECO:0000256" key="12">
    <source>
        <dbReference type="ARBA" id="ARBA00022574"/>
    </source>
</evidence>
<evidence type="ECO:0000256" key="4">
    <source>
        <dbReference type="ARBA" id="ARBA00005755"/>
    </source>
</evidence>
<dbReference type="InterPro" id="IPR001680">
    <property type="entry name" value="WD40_rpt"/>
</dbReference>
<dbReference type="FunFam" id="1.10.10.10:FF:000416">
    <property type="entry name" value="Vacuolar protein-sorting-associated protein 36"/>
    <property type="match status" value="1"/>
</dbReference>
<keyword evidence="21" id="KW-0862">Zinc</keyword>
<dbReference type="Pfam" id="PF00136">
    <property type="entry name" value="DNA_pol_B"/>
    <property type="match status" value="1"/>
</dbReference>
<dbReference type="SMART" id="SM00486">
    <property type="entry name" value="POLBc"/>
    <property type="match status" value="1"/>
</dbReference>
<dbReference type="Proteomes" id="UP000677054">
    <property type="component" value="Unassembled WGS sequence"/>
</dbReference>
<evidence type="ECO:0000256" key="35">
    <source>
        <dbReference type="SAM" id="MobiDB-lite"/>
    </source>
</evidence>
<dbReference type="Gene3D" id="2.130.10.10">
    <property type="entry name" value="YVTN repeat-like/Quinoprotein amine dehydrogenase"/>
    <property type="match status" value="2"/>
</dbReference>
<dbReference type="SMART" id="SM00320">
    <property type="entry name" value="WD40"/>
    <property type="match status" value="5"/>
</dbReference>
<feature type="compositionally biased region" description="Basic and acidic residues" evidence="35">
    <location>
        <begin position="1505"/>
        <end position="1514"/>
    </location>
</feature>
<dbReference type="Gene3D" id="2.40.50.730">
    <property type="match status" value="1"/>
</dbReference>
<dbReference type="Pfam" id="PF08953">
    <property type="entry name" value="DUF1899"/>
    <property type="match status" value="2"/>
</dbReference>
<dbReference type="PROSITE" id="PS50294">
    <property type="entry name" value="WD_REPEATS_REGION"/>
    <property type="match status" value="2"/>
</dbReference>
<keyword evidence="18" id="KW-0677">Repeat</keyword>
<evidence type="ECO:0000256" key="31">
    <source>
        <dbReference type="ARBA" id="ARBA00030114"/>
    </source>
</evidence>
<evidence type="ECO:0000256" key="29">
    <source>
        <dbReference type="ARBA" id="ARBA00023242"/>
    </source>
</evidence>
<evidence type="ECO:0000256" key="30">
    <source>
        <dbReference type="ARBA" id="ARBA00024411"/>
    </source>
</evidence>
<organism evidence="37">
    <name type="scientific">Darwinula stevensoni</name>
    <dbReference type="NCBI Taxonomy" id="69355"/>
    <lineage>
        <taxon>Eukaryota</taxon>
        <taxon>Metazoa</taxon>
        <taxon>Ecdysozoa</taxon>
        <taxon>Arthropoda</taxon>
        <taxon>Crustacea</taxon>
        <taxon>Oligostraca</taxon>
        <taxon>Ostracoda</taxon>
        <taxon>Podocopa</taxon>
        <taxon>Podocopida</taxon>
        <taxon>Darwinulocopina</taxon>
        <taxon>Darwinuloidea</taxon>
        <taxon>Darwinulidae</taxon>
        <taxon>Darwinula</taxon>
    </lineage>
</organism>
<evidence type="ECO:0000256" key="7">
    <source>
        <dbReference type="ARBA" id="ARBA00012417"/>
    </source>
</evidence>
<evidence type="ECO:0000256" key="2">
    <source>
        <dbReference type="ARBA" id="ARBA00004123"/>
    </source>
</evidence>
<comment type="similarity">
    <text evidence="4">Belongs to the DNA polymerase type-B family.</text>
</comment>
<evidence type="ECO:0000256" key="9">
    <source>
        <dbReference type="ARBA" id="ARBA00022448"/>
    </source>
</evidence>
<dbReference type="PROSITE" id="PS51495">
    <property type="entry name" value="GLUE"/>
    <property type="match status" value="1"/>
</dbReference>
<evidence type="ECO:0000256" key="13">
    <source>
        <dbReference type="ARBA" id="ARBA00022679"/>
    </source>
</evidence>
<keyword evidence="15" id="KW-0235">DNA replication</keyword>
<evidence type="ECO:0000256" key="26">
    <source>
        <dbReference type="ARBA" id="ARBA00023014"/>
    </source>
</evidence>
<evidence type="ECO:0000256" key="22">
    <source>
        <dbReference type="ARBA" id="ARBA00022839"/>
    </source>
</evidence>
<evidence type="ECO:0000256" key="14">
    <source>
        <dbReference type="ARBA" id="ARBA00022695"/>
    </source>
</evidence>
<evidence type="ECO:0000256" key="3">
    <source>
        <dbReference type="ARBA" id="ARBA00004496"/>
    </source>
</evidence>
<reference evidence="37" key="1">
    <citation type="submission" date="2020-11" db="EMBL/GenBank/DDBJ databases">
        <authorList>
            <person name="Tran Van P."/>
        </authorList>
    </citation>
    <scope>NUCLEOTIDE SEQUENCE</scope>
</reference>
<dbReference type="Pfam" id="PF00400">
    <property type="entry name" value="WD40"/>
    <property type="match status" value="2"/>
</dbReference>
<keyword evidence="24" id="KW-0239">DNA-directed DNA polymerase</keyword>
<dbReference type="GO" id="GO:0003887">
    <property type="term" value="F:DNA-directed DNA polymerase activity"/>
    <property type="evidence" value="ECO:0007669"/>
    <property type="project" value="UniProtKB-KW"/>
</dbReference>
<comment type="similarity">
    <text evidence="5">Belongs to the WD repeat coronin family.</text>
</comment>
<feature type="repeat" description="WD" evidence="34">
    <location>
        <begin position="1114"/>
        <end position="1148"/>
    </location>
</feature>
<dbReference type="InterPro" id="IPR021648">
    <property type="entry name" value="GLUE_dom"/>
</dbReference>
<dbReference type="CDD" id="cd05533">
    <property type="entry name" value="POLBc_delta"/>
    <property type="match status" value="1"/>
</dbReference>
<dbReference type="PANTHER" id="PTHR10322">
    <property type="entry name" value="DNA POLYMERASE CATALYTIC SUBUNIT"/>
    <property type="match status" value="1"/>
</dbReference>
<dbReference type="EC" id="2.7.7.7" evidence="7"/>